<dbReference type="EMBL" id="WWCL01000009">
    <property type="protein sequence ID" value="MYN47704.1"/>
    <property type="molecule type" value="Genomic_DNA"/>
</dbReference>
<dbReference type="InterPro" id="IPR004638">
    <property type="entry name" value="EmrB-like"/>
</dbReference>
<evidence type="ECO:0000256" key="3">
    <source>
        <dbReference type="ARBA" id="ARBA00022475"/>
    </source>
</evidence>
<dbReference type="Proteomes" id="UP000444316">
    <property type="component" value="Unassembled WGS sequence"/>
</dbReference>
<dbReference type="PANTHER" id="PTHR42718">
    <property type="entry name" value="MAJOR FACILITATOR SUPERFAMILY MULTIDRUG TRANSPORTER MFSC"/>
    <property type="match status" value="1"/>
</dbReference>
<feature type="transmembrane region" description="Helical" evidence="7">
    <location>
        <begin position="195"/>
        <end position="214"/>
    </location>
</feature>
<keyword evidence="6 7" id="KW-0472">Membrane</keyword>
<evidence type="ECO:0000256" key="1">
    <source>
        <dbReference type="ARBA" id="ARBA00004651"/>
    </source>
</evidence>
<feature type="transmembrane region" description="Helical" evidence="7">
    <location>
        <begin position="76"/>
        <end position="95"/>
    </location>
</feature>
<keyword evidence="3" id="KW-1003">Cell membrane</keyword>
<feature type="transmembrane region" description="Helical" evidence="7">
    <location>
        <begin position="101"/>
        <end position="122"/>
    </location>
</feature>
<protein>
    <submittedName>
        <fullName evidence="9">DHA2 family efflux MFS transporter permease subunit</fullName>
    </submittedName>
</protein>
<evidence type="ECO:0000313" key="9">
    <source>
        <dbReference type="EMBL" id="MYN47704.1"/>
    </source>
</evidence>
<dbReference type="PRINTS" id="PR01036">
    <property type="entry name" value="TCRTETB"/>
</dbReference>
<feature type="transmembrane region" description="Helical" evidence="7">
    <location>
        <begin position="44"/>
        <end position="64"/>
    </location>
</feature>
<keyword evidence="2" id="KW-0813">Transport</keyword>
<keyword evidence="5 7" id="KW-1133">Transmembrane helix</keyword>
<dbReference type="Gene3D" id="1.20.1250.20">
    <property type="entry name" value="MFS general substrate transporter like domains"/>
    <property type="match status" value="1"/>
</dbReference>
<dbReference type="SUPFAM" id="SSF103473">
    <property type="entry name" value="MFS general substrate transporter"/>
    <property type="match status" value="1"/>
</dbReference>
<dbReference type="GO" id="GO:0005886">
    <property type="term" value="C:plasma membrane"/>
    <property type="evidence" value="ECO:0007669"/>
    <property type="project" value="UniProtKB-SubCell"/>
</dbReference>
<dbReference type="InterPro" id="IPR036259">
    <property type="entry name" value="MFS_trans_sf"/>
</dbReference>
<evidence type="ECO:0000313" key="10">
    <source>
        <dbReference type="Proteomes" id="UP000444316"/>
    </source>
</evidence>
<accession>A0A845I2A4</accession>
<comment type="caution">
    <text evidence="9">The sequence shown here is derived from an EMBL/GenBank/DDBJ whole genome shotgun (WGS) entry which is preliminary data.</text>
</comment>
<dbReference type="PANTHER" id="PTHR42718:SF46">
    <property type="entry name" value="BLR6921 PROTEIN"/>
    <property type="match status" value="1"/>
</dbReference>
<dbReference type="Gene3D" id="1.20.1720.10">
    <property type="entry name" value="Multidrug resistance protein D"/>
    <property type="match status" value="1"/>
</dbReference>
<feature type="transmembrane region" description="Helical" evidence="7">
    <location>
        <begin position="226"/>
        <end position="244"/>
    </location>
</feature>
<evidence type="ECO:0000256" key="4">
    <source>
        <dbReference type="ARBA" id="ARBA00022692"/>
    </source>
</evidence>
<dbReference type="Pfam" id="PF07690">
    <property type="entry name" value="MFS_1"/>
    <property type="match status" value="1"/>
</dbReference>
<keyword evidence="10" id="KW-1185">Reference proteome</keyword>
<dbReference type="AlphaFoldDB" id="A0A845I2A4"/>
<proteinExistence type="predicted"/>
<feature type="transmembrane region" description="Helical" evidence="7">
    <location>
        <begin position="432"/>
        <end position="453"/>
    </location>
</feature>
<feature type="transmembrane region" description="Helical" evidence="7">
    <location>
        <begin position="265"/>
        <end position="284"/>
    </location>
</feature>
<evidence type="ECO:0000256" key="6">
    <source>
        <dbReference type="ARBA" id="ARBA00023136"/>
    </source>
</evidence>
<gene>
    <name evidence="9" type="ORF">GTP23_21950</name>
</gene>
<dbReference type="InterPro" id="IPR020846">
    <property type="entry name" value="MFS_dom"/>
</dbReference>
<feature type="transmembrane region" description="Helical" evidence="7">
    <location>
        <begin position="400"/>
        <end position="420"/>
    </location>
</feature>
<feature type="domain" description="Major facilitator superfamily (MFS) profile" evidence="8">
    <location>
        <begin position="10"/>
        <end position="458"/>
    </location>
</feature>
<reference evidence="9" key="1">
    <citation type="submission" date="2019-12" db="EMBL/GenBank/DDBJ databases">
        <title>Novel species isolated from a subtropical stream in China.</title>
        <authorList>
            <person name="Lu H."/>
        </authorList>
    </citation>
    <scope>NUCLEOTIDE SEQUENCE [LARGE SCALE GENOMIC DNA]</scope>
    <source>
        <strain evidence="9">FT93W</strain>
    </source>
</reference>
<name>A0A845I2A4_9BURK</name>
<organism evidence="9 10">
    <name type="scientific">Duganella fentianensis</name>
    <dbReference type="NCBI Taxonomy" id="2692177"/>
    <lineage>
        <taxon>Bacteria</taxon>
        <taxon>Pseudomonadati</taxon>
        <taxon>Pseudomonadota</taxon>
        <taxon>Betaproteobacteria</taxon>
        <taxon>Burkholderiales</taxon>
        <taxon>Oxalobacteraceae</taxon>
        <taxon>Telluria group</taxon>
        <taxon>Duganella</taxon>
    </lineage>
</organism>
<dbReference type="PROSITE" id="PS50850">
    <property type="entry name" value="MFS"/>
    <property type="match status" value="1"/>
</dbReference>
<evidence type="ECO:0000256" key="5">
    <source>
        <dbReference type="ARBA" id="ARBA00022989"/>
    </source>
</evidence>
<keyword evidence="4 7" id="KW-0812">Transmembrane</keyword>
<dbReference type="InterPro" id="IPR011701">
    <property type="entry name" value="MFS"/>
</dbReference>
<feature type="transmembrane region" description="Helical" evidence="7">
    <location>
        <begin position="296"/>
        <end position="317"/>
    </location>
</feature>
<sequence>MDTTAAKRYLPWVVATALFMEQLDSTIVNTAIPSMAASLQVTPLSLKAVVTSYILSLAVSIPVSGWMADRYGTRRVFMSAVAIFTLASVLCGLSVNSPMLVAARLLQGLGAAMMMPVGRLTIVRTFPKSELLSAMNFVIVPALIGPLLGPTVGGLIVHWLTWRDIFFVNVPVGITAIFLAHRYMPDYHGEAARPLDLIGLVLFGTGVALLSWLLEIFGEHQIDITSAAVLFLIALSLLLAYGWHARDSAYPLLQLALFKIRTFRVSVLGGFITRIGVGGLPFLLPLLYQLGLGLPAWQSGLLMMPSAAAAMGMKLISVRVLNRYGYRQVLIVNTVLIGLTISLYTVVQQGTPLYLIVAISLMLGFFNSLQFSSMNSIAYADVNAADSSMASTIASSMQQLSMSFGLATGSLVTGWFLGGLPQSDRMALTGAIHHAFLTLAVVTILSSLTFWSLRKEDGESISKGSAP</sequence>
<dbReference type="NCBIfam" id="TIGR00711">
    <property type="entry name" value="efflux_EmrB"/>
    <property type="match status" value="1"/>
</dbReference>
<evidence type="ECO:0000256" key="2">
    <source>
        <dbReference type="ARBA" id="ARBA00022448"/>
    </source>
</evidence>
<feature type="transmembrane region" description="Helical" evidence="7">
    <location>
        <begin position="353"/>
        <end position="379"/>
    </location>
</feature>
<comment type="subcellular location">
    <subcellularLocation>
        <location evidence="1">Cell membrane</location>
        <topology evidence="1">Multi-pass membrane protein</topology>
    </subcellularLocation>
</comment>
<dbReference type="GO" id="GO:0022857">
    <property type="term" value="F:transmembrane transporter activity"/>
    <property type="evidence" value="ECO:0007669"/>
    <property type="project" value="InterPro"/>
</dbReference>
<feature type="transmembrane region" description="Helical" evidence="7">
    <location>
        <begin position="134"/>
        <end position="159"/>
    </location>
</feature>
<dbReference type="RefSeq" id="WP_161037083.1">
    <property type="nucleotide sequence ID" value="NZ_WWCL01000009.1"/>
</dbReference>
<evidence type="ECO:0000256" key="7">
    <source>
        <dbReference type="SAM" id="Phobius"/>
    </source>
</evidence>
<evidence type="ECO:0000259" key="8">
    <source>
        <dbReference type="PROSITE" id="PS50850"/>
    </source>
</evidence>
<feature type="transmembrane region" description="Helical" evidence="7">
    <location>
        <begin position="329"/>
        <end position="347"/>
    </location>
</feature>